<keyword evidence="10 18" id="KW-0663">Pyridoxal phosphate</keyword>
<dbReference type="UniPathway" id="UPA00906">
    <property type="reaction ID" value="UER00898"/>
</dbReference>
<dbReference type="AlphaFoldDB" id="A0A8J2S3C6"/>
<dbReference type="EC" id="2.9.1.2" evidence="5 18"/>
<evidence type="ECO:0000256" key="7">
    <source>
        <dbReference type="ARBA" id="ARBA00022555"/>
    </source>
</evidence>
<dbReference type="PANTHER" id="PTHR12944">
    <property type="entry name" value="SOLUBLE LIVER ANTIGEN/LIVER PANCREAS ANTIGEN"/>
    <property type="match status" value="1"/>
</dbReference>
<feature type="binding site" evidence="19">
    <location>
        <position position="75"/>
    </location>
    <ligand>
        <name>pyridoxal 5'-phosphate</name>
        <dbReference type="ChEBI" id="CHEBI:597326"/>
    </ligand>
</feature>
<proteinExistence type="inferred from homology"/>
<evidence type="ECO:0000313" key="22">
    <source>
        <dbReference type="Proteomes" id="UP000789390"/>
    </source>
</evidence>
<dbReference type="PIRSF" id="PIRSF017689">
    <property type="entry name" value="SepSecS"/>
    <property type="match status" value="1"/>
</dbReference>
<evidence type="ECO:0000256" key="12">
    <source>
        <dbReference type="ARBA" id="ARBA00023266"/>
    </source>
</evidence>
<evidence type="ECO:0000256" key="20">
    <source>
        <dbReference type="PIRSR" id="PIRSR017689-50"/>
    </source>
</evidence>
<comment type="pathway">
    <text evidence="3 18">Aminoacyl-tRNA biosynthesis; selenocysteinyl-tRNA(Sec) biosynthesis; selenocysteinyl-tRNA(Sec) from L-seryl-tRNA(Sec) (archaeal/eukaryal route): step 2/2.</text>
</comment>
<evidence type="ECO:0000256" key="8">
    <source>
        <dbReference type="ARBA" id="ARBA00022679"/>
    </source>
</evidence>
<evidence type="ECO:0000256" key="9">
    <source>
        <dbReference type="ARBA" id="ARBA00022884"/>
    </source>
</evidence>
<evidence type="ECO:0000256" key="4">
    <source>
        <dbReference type="ARBA" id="ARBA00007037"/>
    </source>
</evidence>
<feature type="binding site" evidence="19">
    <location>
        <position position="396"/>
    </location>
    <ligand>
        <name>tRNA</name>
        <dbReference type="ChEBI" id="CHEBI:17843"/>
    </ligand>
</feature>
<comment type="caution">
    <text evidence="21">The sequence shown here is derived from an EMBL/GenBank/DDBJ whole genome shotgun (WGS) entry which is preliminary data.</text>
</comment>
<dbReference type="Pfam" id="PF05889">
    <property type="entry name" value="SepSecS"/>
    <property type="match status" value="1"/>
</dbReference>
<dbReference type="InterPro" id="IPR015421">
    <property type="entry name" value="PyrdxlP-dep_Trfase_major"/>
</dbReference>
<dbReference type="PANTHER" id="PTHR12944:SF2">
    <property type="entry name" value="O-PHOSPHOSERYL-TRNA(SEC) SELENIUM TRANSFERASE"/>
    <property type="match status" value="1"/>
</dbReference>
<evidence type="ECO:0000256" key="3">
    <source>
        <dbReference type="ARBA" id="ARBA00004822"/>
    </source>
</evidence>
<keyword evidence="8 18" id="KW-0808">Transferase</keyword>
<reference evidence="21" key="1">
    <citation type="submission" date="2021-11" db="EMBL/GenBank/DDBJ databases">
        <authorList>
            <person name="Schell T."/>
        </authorList>
    </citation>
    <scope>NUCLEOTIDE SEQUENCE</scope>
    <source>
        <strain evidence="21">M5</strain>
    </source>
</reference>
<feature type="binding site" evidence="19">
    <location>
        <position position="271"/>
    </location>
    <ligand>
        <name>tRNA</name>
        <dbReference type="ChEBI" id="CHEBI:17843"/>
    </ligand>
</feature>
<keyword evidence="7 18" id="KW-0820">tRNA-binding</keyword>
<evidence type="ECO:0000256" key="1">
    <source>
        <dbReference type="ARBA" id="ARBA00001933"/>
    </source>
</evidence>
<dbReference type="SUPFAM" id="SSF53383">
    <property type="entry name" value="PLP-dependent transferases"/>
    <property type="match status" value="1"/>
</dbReference>
<feature type="binding site" evidence="19">
    <location>
        <position position="97"/>
    </location>
    <ligand>
        <name>substrate</name>
    </ligand>
</feature>
<evidence type="ECO:0000256" key="16">
    <source>
        <dbReference type="ARBA" id="ARBA00032693"/>
    </source>
</evidence>
<dbReference type="GO" id="GO:0001717">
    <property type="term" value="P:conversion of seryl-tRNAsec to selenocys-tRNAsec"/>
    <property type="evidence" value="ECO:0007669"/>
    <property type="project" value="UniProtKB-UniRule"/>
</dbReference>
<comment type="function">
    <text evidence="2 18">Converts O-phosphoseryl-tRNA(Sec) to selenocysteinyl-tRNA(Sec) required for selenoprotein biosynthesis.</text>
</comment>
<evidence type="ECO:0000256" key="2">
    <source>
        <dbReference type="ARBA" id="ARBA00002552"/>
    </source>
</evidence>
<evidence type="ECO:0000256" key="5">
    <source>
        <dbReference type="ARBA" id="ARBA00012464"/>
    </source>
</evidence>
<dbReference type="Proteomes" id="UP000789390">
    <property type="component" value="Unassembled WGS sequence"/>
</dbReference>
<evidence type="ECO:0000256" key="19">
    <source>
        <dbReference type="PIRSR" id="PIRSR017689-1"/>
    </source>
</evidence>
<evidence type="ECO:0000313" key="21">
    <source>
        <dbReference type="EMBL" id="CAH0113537.1"/>
    </source>
</evidence>
<comment type="catalytic activity">
    <reaction evidence="17 18">
        <text>O-phospho-L-seryl-tRNA(Sec) + selenophosphate + H2O = L-selenocysteinyl-tRNA(Sec) + 2 phosphate</text>
        <dbReference type="Rhea" id="RHEA:25041"/>
        <dbReference type="Rhea" id="RHEA-COMP:9743"/>
        <dbReference type="Rhea" id="RHEA-COMP:9947"/>
        <dbReference type="ChEBI" id="CHEBI:15377"/>
        <dbReference type="ChEBI" id="CHEBI:16144"/>
        <dbReference type="ChEBI" id="CHEBI:43474"/>
        <dbReference type="ChEBI" id="CHEBI:78551"/>
        <dbReference type="ChEBI" id="CHEBI:78573"/>
        <dbReference type="EC" id="2.9.1.2"/>
    </reaction>
</comment>
<comment type="cofactor">
    <cofactor evidence="1 18 20">
        <name>pyridoxal 5'-phosphate</name>
        <dbReference type="ChEBI" id="CHEBI:597326"/>
    </cofactor>
</comment>
<name>A0A8J2S3C6_9CRUS</name>
<keyword evidence="9 18" id="KW-0694">RNA-binding</keyword>
<dbReference type="InterPro" id="IPR008829">
    <property type="entry name" value="SepSecS/SepCysS"/>
</dbReference>
<feature type="binding site" evidence="19">
    <location>
        <position position="98"/>
    </location>
    <ligand>
        <name>substrate</name>
    </ligand>
</feature>
<keyword evidence="22" id="KW-1185">Reference proteome</keyword>
<dbReference type="GO" id="GO:0098621">
    <property type="term" value="F:O-phosphoseryl-tRNA(Sec) selenium transferase activity"/>
    <property type="evidence" value="ECO:0007669"/>
    <property type="project" value="UniProtKB-EC"/>
</dbReference>
<dbReference type="GO" id="GO:0005737">
    <property type="term" value="C:cytoplasm"/>
    <property type="evidence" value="ECO:0007669"/>
    <property type="project" value="UniProtKB-SubCell"/>
</dbReference>
<feature type="site" description="May act as a substrate filter by repelling compounds with a negatively charged alpha-carboxylate" evidence="20">
    <location>
        <position position="74"/>
    </location>
</feature>
<sequence>MDETSFKLLAKYLPSTYVQQAKDAQNSRNFLINQLLEKRKWPEEGWSDRSIELLLEELASLDSNNFLKNRGVGEREARIASSLVARRNFHLGHGLGRSGDLTEVQPKAAGSSVMYQLTNDLAKDALRTLGVPGLQACFVAPLATGMSLTLIFLTLRQQKPKAKYIIWSRIDQKSCFKSIITAGFEPIIVQPILNGDELVTDTGKIEAIVKQTDPELIACVMTTTSCFAPRACDDVESVAVICKSHNIAHVINNAYGVQSSKCMHVIQQASKKGRVDAFVQSTDKNFMVPVGGTIIAGFDKLFISKVSQSYPGRASSSPVIDLFITLLSLGSKEYISLVKERKQLFQSLRDGLVKVAAQFGQRILDTPGNSISLGISLPPMQDPKILTQLGSQLFLRCVSGTRVVSNLERKVINDHEFRSWGSHHNNYPNAYLTAAATIGMTPVDVEQFLHRLTKVLESWSSKIAPIVYPLLTNGHEVFAHDLLTSDDYLVDQESSVI</sequence>
<keyword evidence="12 18" id="KW-0711">Selenium</keyword>
<organism evidence="21 22">
    <name type="scientific">Daphnia galeata</name>
    <dbReference type="NCBI Taxonomy" id="27404"/>
    <lineage>
        <taxon>Eukaryota</taxon>
        <taxon>Metazoa</taxon>
        <taxon>Ecdysozoa</taxon>
        <taxon>Arthropoda</taxon>
        <taxon>Crustacea</taxon>
        <taxon>Branchiopoda</taxon>
        <taxon>Diplostraca</taxon>
        <taxon>Cladocera</taxon>
        <taxon>Anomopoda</taxon>
        <taxon>Daphniidae</taxon>
        <taxon>Daphnia</taxon>
    </lineage>
</organism>
<evidence type="ECO:0000256" key="14">
    <source>
        <dbReference type="ARBA" id="ARBA00030669"/>
    </source>
</evidence>
<evidence type="ECO:0000256" key="11">
    <source>
        <dbReference type="ARBA" id="ARBA00022917"/>
    </source>
</evidence>
<dbReference type="GO" id="GO:0001514">
    <property type="term" value="P:selenocysteine incorporation"/>
    <property type="evidence" value="ECO:0007669"/>
    <property type="project" value="TreeGrafter"/>
</dbReference>
<evidence type="ECO:0000256" key="17">
    <source>
        <dbReference type="ARBA" id="ARBA00048808"/>
    </source>
</evidence>
<evidence type="ECO:0000256" key="13">
    <source>
        <dbReference type="ARBA" id="ARBA00026053"/>
    </source>
</evidence>
<keyword evidence="18" id="KW-0963">Cytoplasm</keyword>
<evidence type="ECO:0000256" key="10">
    <source>
        <dbReference type="ARBA" id="ARBA00022898"/>
    </source>
</evidence>
<dbReference type="GO" id="GO:0000049">
    <property type="term" value="F:tRNA binding"/>
    <property type="evidence" value="ECO:0007669"/>
    <property type="project" value="UniProtKB-UniRule"/>
</dbReference>
<evidence type="ECO:0000256" key="15">
    <source>
        <dbReference type="ARBA" id="ARBA00032048"/>
    </source>
</evidence>
<evidence type="ECO:0000256" key="18">
    <source>
        <dbReference type="PIRNR" id="PIRNR017689"/>
    </source>
</evidence>
<protein>
    <recommendedName>
        <fullName evidence="6 18">O-phosphoseryl-tRNA(Sec) selenium transferase</fullName>
        <ecNumber evidence="5 18">2.9.1.2</ecNumber>
    </recommendedName>
    <alternativeName>
        <fullName evidence="14 18">Selenocysteine synthase</fullName>
    </alternativeName>
    <alternativeName>
        <fullName evidence="15 18">Selenocysteinyl-tRNA(Sec) synthase</fullName>
    </alternativeName>
    <alternativeName>
        <fullName evidence="16 18">Sep-tRNA:Sec-tRNA synthase</fullName>
    </alternativeName>
</protein>
<accession>A0A8J2S3C6</accession>
<comment type="similarity">
    <text evidence="4 18">Belongs to the SepSecS family.</text>
</comment>
<feature type="binding site" evidence="19">
    <location>
        <position position="105"/>
    </location>
    <ligand>
        <name>substrate</name>
    </ligand>
</feature>
<evidence type="ECO:0000256" key="6">
    <source>
        <dbReference type="ARBA" id="ARBA00021963"/>
    </source>
</evidence>
<dbReference type="InterPro" id="IPR019872">
    <property type="entry name" value="Sec-tRNA_Se_transferase"/>
</dbReference>
<dbReference type="EMBL" id="CAKKLH010000341">
    <property type="protein sequence ID" value="CAH0113537.1"/>
    <property type="molecule type" value="Genomic_DNA"/>
</dbReference>
<comment type="subcellular location">
    <subcellularLocation>
        <location evidence="18">Cytoplasm</location>
    </subcellularLocation>
</comment>
<feature type="modified residue" description="N6-(pyridoxal phosphate)lysine" evidence="20">
    <location>
        <position position="284"/>
    </location>
</feature>
<feature type="binding site" evidence="19">
    <location>
        <position position="313"/>
    </location>
    <ligand>
        <name>substrate</name>
    </ligand>
</feature>
<dbReference type="OrthoDB" id="10263545at2759"/>
<dbReference type="Gene3D" id="3.40.640.10">
    <property type="entry name" value="Type I PLP-dependent aspartate aminotransferase-like (Major domain)"/>
    <property type="match status" value="1"/>
</dbReference>
<gene>
    <name evidence="21" type="ORF">DGAL_LOCUS17434</name>
</gene>
<dbReference type="InterPro" id="IPR015424">
    <property type="entry name" value="PyrdxlP-dep_Trfase"/>
</dbReference>
<comment type="subunit">
    <text evidence="13">Homotetramer formed by a catalytic dimer and a non-catalytic dimer serving as a binding platform that orients tRNASec for catalysis. Each tetramer binds the CCA ends of two tRNAs which point to the active sites of the catalytic dimer.</text>
</comment>
<dbReference type="NCBIfam" id="TIGR03531">
    <property type="entry name" value="selenium_SpcS"/>
    <property type="match status" value="1"/>
</dbReference>
<keyword evidence="11 18" id="KW-0648">Protein biosynthesis</keyword>